<organism evidence="1 2">
    <name type="scientific">Rhodopirellula baltica (strain DSM 10527 / NCIMB 13988 / SH1)</name>
    <dbReference type="NCBI Taxonomy" id="243090"/>
    <lineage>
        <taxon>Bacteria</taxon>
        <taxon>Pseudomonadati</taxon>
        <taxon>Planctomycetota</taxon>
        <taxon>Planctomycetia</taxon>
        <taxon>Pirellulales</taxon>
        <taxon>Pirellulaceae</taxon>
        <taxon>Rhodopirellula</taxon>
    </lineage>
</organism>
<evidence type="ECO:0000313" key="2">
    <source>
        <dbReference type="Proteomes" id="UP000001025"/>
    </source>
</evidence>
<keyword evidence="2" id="KW-1185">Reference proteome</keyword>
<dbReference type="InParanoid" id="Q7URW8"/>
<dbReference type="AlphaFoldDB" id="Q7URW8"/>
<proteinExistence type="predicted"/>
<reference evidence="1 2" key="1">
    <citation type="journal article" date="2003" name="Proc. Natl. Acad. Sci. U.S.A.">
        <title>Complete genome sequence of the marine planctomycete Pirellula sp. strain 1.</title>
        <authorList>
            <person name="Gloeckner F.O."/>
            <person name="Kube M."/>
            <person name="Bauer M."/>
            <person name="Teeling H."/>
            <person name="Lombardot T."/>
            <person name="Ludwig W."/>
            <person name="Gade D."/>
            <person name="Beck A."/>
            <person name="Borzym K."/>
            <person name="Heitmann K."/>
            <person name="Rabus R."/>
            <person name="Schlesner H."/>
            <person name="Amann R."/>
            <person name="Reinhardt R."/>
        </authorList>
    </citation>
    <scope>NUCLEOTIDE SEQUENCE [LARGE SCALE GENOMIC DNA]</scope>
    <source>
        <strain evidence="2">DSM 10527 / NCIMB 13988 / SH1</strain>
    </source>
</reference>
<name>Q7URW8_RHOBA</name>
<dbReference type="EMBL" id="BX294142">
    <property type="protein sequence ID" value="CAD74219.1"/>
    <property type="molecule type" value="Genomic_DNA"/>
</dbReference>
<sequence length="35" mass="3750">MPFADARSIVKVSKVIFGPVLRDASVFVLSSLISV</sequence>
<protein>
    <submittedName>
        <fullName evidence="1">Uncharacterized protein</fullName>
    </submittedName>
</protein>
<gene>
    <name evidence="1" type="ordered locus">RB5411</name>
</gene>
<dbReference type="KEGG" id="rba:RB5411"/>
<dbReference type="EnsemblBacteria" id="CAD74219">
    <property type="protein sequence ID" value="CAD74219"/>
    <property type="gene ID" value="RB5411"/>
</dbReference>
<accession>Q7URW8</accession>
<dbReference type="HOGENOM" id="CLU_3366937_0_0_0"/>
<evidence type="ECO:0000313" key="1">
    <source>
        <dbReference type="EMBL" id="CAD74219.1"/>
    </source>
</evidence>
<dbReference type="Proteomes" id="UP000001025">
    <property type="component" value="Chromosome"/>
</dbReference>